<protein>
    <submittedName>
        <fullName evidence="2">Putative secreted protein</fullName>
    </submittedName>
</protein>
<accession>A0A6M2DBQ4</accession>
<reference evidence="2" key="1">
    <citation type="submission" date="2019-09" db="EMBL/GenBank/DDBJ databases">
        <title>Organ-specific transcriptomic study of the physiology of the cattle tick, Rhipicephalus microplus.</title>
        <authorList>
            <person name="Tirloni L."/>
            <person name="Braz G."/>
            <person name="Gandara A.C.P."/>
            <person name="Sabadin G.A."/>
            <person name="da Silva R.M."/>
            <person name="Guizzo M.G."/>
            <person name="Machado J.A."/>
            <person name="Costa E.P."/>
            <person name="Gomes H.F."/>
            <person name="Moraes J."/>
            <person name="Mota M.B.S."/>
            <person name="Mesquita R.D."/>
            <person name="Alvarenga P.H."/>
            <person name="Alves F."/>
            <person name="Seixas A."/>
            <person name="da Fonseca R.N."/>
            <person name="Fogaca A."/>
            <person name="Logullo C."/>
            <person name="Tanaka A."/>
            <person name="Daffre S."/>
            <person name="Termignoni C."/>
            <person name="Vaz I.S.Jr."/>
            <person name="Oliveira P.L."/>
            <person name="Ribeiro J.M."/>
        </authorList>
    </citation>
    <scope>NUCLEOTIDE SEQUENCE</scope>
    <source>
        <strain evidence="2">Porto Alegre</strain>
    </source>
</reference>
<dbReference type="AlphaFoldDB" id="A0A6M2DBQ4"/>
<keyword evidence="1" id="KW-0732">Signal</keyword>
<feature type="chain" id="PRO_5026875811" evidence="1">
    <location>
        <begin position="20"/>
        <end position="79"/>
    </location>
</feature>
<evidence type="ECO:0000256" key="1">
    <source>
        <dbReference type="SAM" id="SignalP"/>
    </source>
</evidence>
<dbReference type="EMBL" id="GHWJ01010557">
    <property type="protein sequence ID" value="NOV43294.1"/>
    <property type="molecule type" value="Transcribed_RNA"/>
</dbReference>
<organism evidence="2">
    <name type="scientific">Rhipicephalus microplus</name>
    <name type="common">Cattle tick</name>
    <name type="synonym">Boophilus microplus</name>
    <dbReference type="NCBI Taxonomy" id="6941"/>
    <lineage>
        <taxon>Eukaryota</taxon>
        <taxon>Metazoa</taxon>
        <taxon>Ecdysozoa</taxon>
        <taxon>Arthropoda</taxon>
        <taxon>Chelicerata</taxon>
        <taxon>Arachnida</taxon>
        <taxon>Acari</taxon>
        <taxon>Parasitiformes</taxon>
        <taxon>Ixodida</taxon>
        <taxon>Ixodoidea</taxon>
        <taxon>Ixodidae</taxon>
        <taxon>Rhipicephalinae</taxon>
        <taxon>Rhipicephalus</taxon>
        <taxon>Boophilus</taxon>
    </lineage>
</organism>
<name>A0A6M2DBQ4_RHIMP</name>
<feature type="signal peptide" evidence="1">
    <location>
        <begin position="1"/>
        <end position="19"/>
    </location>
</feature>
<evidence type="ECO:0000313" key="2">
    <source>
        <dbReference type="EMBL" id="NOV43294.1"/>
    </source>
</evidence>
<sequence>MFCFFFFFFWNQFIWNLFGMHIYLEPNYSTRIKTVSDVYKMYALHLIAALEYPRQSQLFLRACSRRMRRDHEHNRLVNN</sequence>
<proteinExistence type="predicted"/>